<reference evidence="1" key="1">
    <citation type="journal article" date="2021" name="Proc. Natl. Acad. Sci. U.S.A.">
        <title>A Catalog of Tens of Thousands of Viruses from Human Metagenomes Reveals Hidden Associations with Chronic Diseases.</title>
        <authorList>
            <person name="Tisza M.J."/>
            <person name="Buck C.B."/>
        </authorList>
    </citation>
    <scope>NUCLEOTIDE SEQUENCE</scope>
    <source>
        <strain evidence="1">Ctrpg19</strain>
    </source>
</reference>
<proteinExistence type="predicted"/>
<evidence type="ECO:0000313" key="1">
    <source>
        <dbReference type="EMBL" id="DAD82686.1"/>
    </source>
</evidence>
<sequence>MKYIKEYNSILRFTYNRLTGGIKSTKDLTVEQHKMKNVFTQSHLFNSAQYDAKAIYQLNKEKKVIFGGKKLFIDRADNKISKEEFQLRKLRPLYSVG</sequence>
<dbReference type="EMBL" id="BK014923">
    <property type="protein sequence ID" value="DAD82686.1"/>
    <property type="molecule type" value="Genomic_DNA"/>
</dbReference>
<accession>A0A8S5MKF0</accession>
<name>A0A8S5MKF0_9CAUD</name>
<protein>
    <submittedName>
        <fullName evidence="1">Uncharacterized protein</fullName>
    </submittedName>
</protein>
<organism evidence="1">
    <name type="scientific">Siphoviridae sp. ctrpg19</name>
    <dbReference type="NCBI Taxonomy" id="2826481"/>
    <lineage>
        <taxon>Viruses</taxon>
        <taxon>Duplodnaviria</taxon>
        <taxon>Heunggongvirae</taxon>
        <taxon>Uroviricota</taxon>
        <taxon>Caudoviricetes</taxon>
    </lineage>
</organism>